<name>A0ABS1VV12_9ACTN</name>
<evidence type="ECO:0000256" key="2">
    <source>
        <dbReference type="ARBA" id="ARBA00022527"/>
    </source>
</evidence>
<keyword evidence="5 10" id="KW-0418">Kinase</keyword>
<keyword evidence="6" id="KW-0067">ATP-binding</keyword>
<evidence type="ECO:0000313" key="11">
    <source>
        <dbReference type="Proteomes" id="UP000598996"/>
    </source>
</evidence>
<comment type="caution">
    <text evidence="10">The sequence shown here is derived from an EMBL/GenBank/DDBJ whole genome shotgun (WGS) entry which is preliminary data.</text>
</comment>
<keyword evidence="8" id="KW-0472">Membrane</keyword>
<feature type="compositionally biased region" description="Low complexity" evidence="7">
    <location>
        <begin position="437"/>
        <end position="463"/>
    </location>
</feature>
<accession>A0ABS1VV12</accession>
<evidence type="ECO:0000256" key="4">
    <source>
        <dbReference type="ARBA" id="ARBA00022741"/>
    </source>
</evidence>
<protein>
    <recommendedName>
        <fullName evidence="1">non-specific serine/threonine protein kinase</fullName>
        <ecNumber evidence="1">2.7.11.1</ecNumber>
    </recommendedName>
</protein>
<dbReference type="GO" id="GO:0004674">
    <property type="term" value="F:protein serine/threonine kinase activity"/>
    <property type="evidence" value="ECO:0007669"/>
    <property type="project" value="UniProtKB-KW"/>
</dbReference>
<keyword evidence="8" id="KW-0812">Transmembrane</keyword>
<dbReference type="PROSITE" id="PS00108">
    <property type="entry name" value="PROTEIN_KINASE_ST"/>
    <property type="match status" value="1"/>
</dbReference>
<evidence type="ECO:0000256" key="8">
    <source>
        <dbReference type="SAM" id="Phobius"/>
    </source>
</evidence>
<proteinExistence type="predicted"/>
<dbReference type="InterPro" id="IPR008271">
    <property type="entry name" value="Ser/Thr_kinase_AS"/>
</dbReference>
<organism evidence="10 11">
    <name type="scientific">Paractinoplanes lichenicola</name>
    <dbReference type="NCBI Taxonomy" id="2802976"/>
    <lineage>
        <taxon>Bacteria</taxon>
        <taxon>Bacillati</taxon>
        <taxon>Actinomycetota</taxon>
        <taxon>Actinomycetes</taxon>
        <taxon>Micromonosporales</taxon>
        <taxon>Micromonosporaceae</taxon>
        <taxon>Paractinoplanes</taxon>
    </lineage>
</organism>
<evidence type="ECO:0000256" key="7">
    <source>
        <dbReference type="SAM" id="MobiDB-lite"/>
    </source>
</evidence>
<evidence type="ECO:0000313" key="10">
    <source>
        <dbReference type="EMBL" id="MBL7258303.1"/>
    </source>
</evidence>
<evidence type="ECO:0000256" key="1">
    <source>
        <dbReference type="ARBA" id="ARBA00012513"/>
    </source>
</evidence>
<dbReference type="InterPro" id="IPR000719">
    <property type="entry name" value="Prot_kinase_dom"/>
</dbReference>
<keyword evidence="4" id="KW-0547">Nucleotide-binding</keyword>
<keyword evidence="2 10" id="KW-0723">Serine/threonine-protein kinase</keyword>
<feature type="region of interest" description="Disordered" evidence="7">
    <location>
        <begin position="424"/>
        <end position="473"/>
    </location>
</feature>
<dbReference type="PANTHER" id="PTHR43289:SF6">
    <property type="entry name" value="SERINE_THREONINE-PROTEIN KINASE NEKL-3"/>
    <property type="match status" value="1"/>
</dbReference>
<keyword evidence="8" id="KW-1133">Transmembrane helix</keyword>
<evidence type="ECO:0000259" key="9">
    <source>
        <dbReference type="PROSITE" id="PS50011"/>
    </source>
</evidence>
<dbReference type="SMART" id="SM00220">
    <property type="entry name" value="S_TKc"/>
    <property type="match status" value="1"/>
</dbReference>
<feature type="transmembrane region" description="Helical" evidence="8">
    <location>
        <begin position="398"/>
        <end position="418"/>
    </location>
</feature>
<reference evidence="10 11" key="1">
    <citation type="submission" date="2021-01" db="EMBL/GenBank/DDBJ databases">
        <title>Actinoplanes sp. nov. LDG1-01 isolated from lichen.</title>
        <authorList>
            <person name="Saeng-In P."/>
            <person name="Phongsopitanun W."/>
            <person name="Kanchanasin P."/>
            <person name="Yuki M."/>
            <person name="Kudo T."/>
            <person name="Ohkuma M."/>
            <person name="Tanasupawat S."/>
        </authorList>
    </citation>
    <scope>NUCLEOTIDE SEQUENCE [LARGE SCALE GENOMIC DNA]</scope>
    <source>
        <strain evidence="10 11">LDG1-01</strain>
    </source>
</reference>
<gene>
    <name evidence="10" type="ORF">JKJ07_28745</name>
</gene>
<evidence type="ECO:0000256" key="5">
    <source>
        <dbReference type="ARBA" id="ARBA00022777"/>
    </source>
</evidence>
<dbReference type="Gene3D" id="1.10.510.10">
    <property type="entry name" value="Transferase(Phosphotransferase) domain 1"/>
    <property type="match status" value="1"/>
</dbReference>
<dbReference type="Pfam" id="PF00069">
    <property type="entry name" value="Pkinase"/>
    <property type="match status" value="1"/>
</dbReference>
<dbReference type="EMBL" id="JAENHO010000008">
    <property type="protein sequence ID" value="MBL7258303.1"/>
    <property type="molecule type" value="Genomic_DNA"/>
</dbReference>
<feature type="domain" description="Protein kinase" evidence="9">
    <location>
        <begin position="41"/>
        <end position="292"/>
    </location>
</feature>
<keyword evidence="11" id="KW-1185">Reference proteome</keyword>
<dbReference type="EC" id="2.7.11.1" evidence="1"/>
<dbReference type="CDD" id="cd14014">
    <property type="entry name" value="STKc_PknB_like"/>
    <property type="match status" value="1"/>
</dbReference>
<sequence>MWTNRAGNRRQQVLTPVPIRANVLRVSDEWPNAGTLLAARYRLVTLLETGGMSTIWRADDELLARPVAVKLPLGAQVVWREARMAAKLQHPSIAAVHDYREAVRPDGTVAPFVVMELLAGESVAARLEREPIELPEAARIGAAVADALAAAHANGVVHRDIKPGNVMLTPNGIKILDFGISATAGEPDDDDTGSTFGTPAYVAPERLDGMPAEPATDVYGLGVLLFEMVTGDPPYPVDTWEELAAARAEGPRTLPAELPAAFREIVGRCLAELPEDRPGADEIRFDLTALWLKPESAVNRPSGAHPLNGTGGHLSGAARPPGGPGGTRPRGTHGPGGSRPTASRTPPVRVEAGAGARGASTPRATSPDLPPRGGERAYRPGRAAAATVPLTPSPTRRWVLGAAVVALLAAAGGALVAINWPREGSETAAPENPPPAVVVSPSVEPLSTPAATSPAAPTFSPTAAPTPTPTPTLDFDDAVSRFQSTVEDAGIREDVQTDLLNFVRPLVNADSGNVDSRIEALRRKINDRAGEGSLSRSQASLLRTRLADIKSAAGM</sequence>
<keyword evidence="3" id="KW-0808">Transferase</keyword>
<feature type="compositionally biased region" description="Gly residues" evidence="7">
    <location>
        <begin position="324"/>
        <end position="337"/>
    </location>
</feature>
<dbReference type="Proteomes" id="UP000598996">
    <property type="component" value="Unassembled WGS sequence"/>
</dbReference>
<evidence type="ECO:0000256" key="6">
    <source>
        <dbReference type="ARBA" id="ARBA00022840"/>
    </source>
</evidence>
<dbReference type="PANTHER" id="PTHR43289">
    <property type="entry name" value="MITOGEN-ACTIVATED PROTEIN KINASE KINASE KINASE 20-RELATED"/>
    <property type="match status" value="1"/>
</dbReference>
<evidence type="ECO:0000256" key="3">
    <source>
        <dbReference type="ARBA" id="ARBA00022679"/>
    </source>
</evidence>
<feature type="region of interest" description="Disordered" evidence="7">
    <location>
        <begin position="297"/>
        <end position="378"/>
    </location>
</feature>
<dbReference type="SUPFAM" id="SSF56112">
    <property type="entry name" value="Protein kinase-like (PK-like)"/>
    <property type="match status" value="1"/>
</dbReference>
<dbReference type="PROSITE" id="PS50011">
    <property type="entry name" value="PROTEIN_KINASE_DOM"/>
    <property type="match status" value="1"/>
</dbReference>
<dbReference type="InterPro" id="IPR011009">
    <property type="entry name" value="Kinase-like_dom_sf"/>
</dbReference>
<dbReference type="Gene3D" id="3.30.200.20">
    <property type="entry name" value="Phosphorylase Kinase, domain 1"/>
    <property type="match status" value="1"/>
</dbReference>